<protein>
    <submittedName>
        <fullName evidence="2">Uncharacterized protein</fullName>
    </submittedName>
</protein>
<organism evidence="2">
    <name type="scientific">Arundo donax</name>
    <name type="common">Giant reed</name>
    <name type="synonym">Donax arundinaceus</name>
    <dbReference type="NCBI Taxonomy" id="35708"/>
    <lineage>
        <taxon>Eukaryota</taxon>
        <taxon>Viridiplantae</taxon>
        <taxon>Streptophyta</taxon>
        <taxon>Embryophyta</taxon>
        <taxon>Tracheophyta</taxon>
        <taxon>Spermatophyta</taxon>
        <taxon>Magnoliopsida</taxon>
        <taxon>Liliopsida</taxon>
        <taxon>Poales</taxon>
        <taxon>Poaceae</taxon>
        <taxon>PACMAD clade</taxon>
        <taxon>Arundinoideae</taxon>
        <taxon>Arundineae</taxon>
        <taxon>Arundo</taxon>
    </lineage>
</organism>
<reference evidence="2" key="2">
    <citation type="journal article" date="2015" name="Data Brief">
        <title>Shoot transcriptome of the giant reed, Arundo donax.</title>
        <authorList>
            <person name="Barrero R.A."/>
            <person name="Guerrero F.D."/>
            <person name="Moolhuijzen P."/>
            <person name="Goolsby J.A."/>
            <person name="Tidwell J."/>
            <person name="Bellgard S.E."/>
            <person name="Bellgard M.I."/>
        </authorList>
    </citation>
    <scope>NUCLEOTIDE SEQUENCE</scope>
    <source>
        <tissue evidence="2">Shoot tissue taken approximately 20 cm above the soil surface</tissue>
    </source>
</reference>
<name>A0A0A8ZBV2_ARUDO</name>
<keyword evidence="1" id="KW-1133">Transmembrane helix</keyword>
<keyword evidence="1" id="KW-0812">Transmembrane</keyword>
<feature type="transmembrane region" description="Helical" evidence="1">
    <location>
        <begin position="15"/>
        <end position="35"/>
    </location>
</feature>
<keyword evidence="1" id="KW-0472">Membrane</keyword>
<reference evidence="2" key="1">
    <citation type="submission" date="2014-09" db="EMBL/GenBank/DDBJ databases">
        <authorList>
            <person name="Magalhaes I.L.F."/>
            <person name="Oliveira U."/>
            <person name="Santos F.R."/>
            <person name="Vidigal T.H.D.A."/>
            <person name="Brescovit A.D."/>
            <person name="Santos A.J."/>
        </authorList>
    </citation>
    <scope>NUCLEOTIDE SEQUENCE</scope>
    <source>
        <tissue evidence="2">Shoot tissue taken approximately 20 cm above the soil surface</tissue>
    </source>
</reference>
<proteinExistence type="predicted"/>
<accession>A0A0A8ZBV2</accession>
<dbReference type="AlphaFoldDB" id="A0A0A8ZBV2"/>
<dbReference type="EMBL" id="GBRH01261594">
    <property type="protein sequence ID" value="JAD36301.1"/>
    <property type="molecule type" value="Transcribed_RNA"/>
</dbReference>
<evidence type="ECO:0000256" key="1">
    <source>
        <dbReference type="SAM" id="Phobius"/>
    </source>
</evidence>
<evidence type="ECO:0000313" key="2">
    <source>
        <dbReference type="EMBL" id="JAD36301.1"/>
    </source>
</evidence>
<sequence>MARLNEEMARRNDRAGVAAISMFAVTILLIVAALFSRVL</sequence>